<dbReference type="EMBL" id="JACSDZ010000010">
    <property type="protein sequence ID" value="KAF7393784.1"/>
    <property type="molecule type" value="Genomic_DNA"/>
</dbReference>
<reference evidence="1" key="1">
    <citation type="journal article" date="2020" name="G3 (Bethesda)">
        <title>High-Quality Assemblies for Three Invasive Social Wasps from the &lt;i&gt;Vespula&lt;/i&gt; Genus.</title>
        <authorList>
            <person name="Harrop T.W.R."/>
            <person name="Guhlin J."/>
            <person name="McLaughlin G.M."/>
            <person name="Permina E."/>
            <person name="Stockwell P."/>
            <person name="Gilligan J."/>
            <person name="Le Lec M.F."/>
            <person name="Gruber M.A.M."/>
            <person name="Quinn O."/>
            <person name="Lovegrove M."/>
            <person name="Duncan E.J."/>
            <person name="Remnant E.J."/>
            <person name="Van Eeckhoven J."/>
            <person name="Graham B."/>
            <person name="Knapp R.A."/>
            <person name="Langford K.W."/>
            <person name="Kronenberg Z."/>
            <person name="Press M.O."/>
            <person name="Eacker S.M."/>
            <person name="Wilson-Rankin E.E."/>
            <person name="Purcell J."/>
            <person name="Lester P.J."/>
            <person name="Dearden P.K."/>
        </authorList>
    </citation>
    <scope>NUCLEOTIDE SEQUENCE</scope>
    <source>
        <strain evidence="1">Linc-1</strain>
    </source>
</reference>
<name>A0A834N3M5_VESGE</name>
<sequence length="256" mass="29167">MIKGNVYYSLNIVLKSITSALLVSIAQRMVWLRDTTDWDDKQIPIHPWRWYIAPSDSMAHQLHSFSRHEFKQCGKILSSKYSTIYELVTNEHRVTTIVNNPGPNDNKNQLEYENRMKEHSFDPNRSKGNVSEERPTLAAALWAIVSTIVAQTVLQAEVAASYLPLLVIQCHNASFIAQNSKKELRRETEAPTTMDAQRAKALLIIPVRRRYALNERVDVVRHWGPCKGMPMHCLTPSRSGDVGSGIAKRFVLLSRE</sequence>
<proteinExistence type="predicted"/>
<gene>
    <name evidence="1" type="ORF">HZH68_010603</name>
</gene>
<dbReference type="AlphaFoldDB" id="A0A834N3M5"/>
<evidence type="ECO:0000313" key="2">
    <source>
        <dbReference type="Proteomes" id="UP000617340"/>
    </source>
</evidence>
<protein>
    <submittedName>
        <fullName evidence="1">Uncharacterized protein</fullName>
    </submittedName>
</protein>
<evidence type="ECO:0000313" key="1">
    <source>
        <dbReference type="EMBL" id="KAF7393784.1"/>
    </source>
</evidence>
<dbReference type="Proteomes" id="UP000617340">
    <property type="component" value="Unassembled WGS sequence"/>
</dbReference>
<keyword evidence="2" id="KW-1185">Reference proteome</keyword>
<comment type="caution">
    <text evidence="1">The sequence shown here is derived from an EMBL/GenBank/DDBJ whole genome shotgun (WGS) entry which is preliminary data.</text>
</comment>
<organism evidence="1 2">
    <name type="scientific">Vespula germanica</name>
    <name type="common">German yellow jacket</name>
    <name type="synonym">Paravespula germanica</name>
    <dbReference type="NCBI Taxonomy" id="30212"/>
    <lineage>
        <taxon>Eukaryota</taxon>
        <taxon>Metazoa</taxon>
        <taxon>Ecdysozoa</taxon>
        <taxon>Arthropoda</taxon>
        <taxon>Hexapoda</taxon>
        <taxon>Insecta</taxon>
        <taxon>Pterygota</taxon>
        <taxon>Neoptera</taxon>
        <taxon>Endopterygota</taxon>
        <taxon>Hymenoptera</taxon>
        <taxon>Apocrita</taxon>
        <taxon>Aculeata</taxon>
        <taxon>Vespoidea</taxon>
        <taxon>Vespidae</taxon>
        <taxon>Vespinae</taxon>
        <taxon>Vespula</taxon>
    </lineage>
</organism>
<accession>A0A834N3M5</accession>